<gene>
    <name evidence="2" type="ORF">CJOHNSTONI_LOCUS1353</name>
</gene>
<dbReference type="AlphaFoldDB" id="A0A8J2LVU2"/>
<proteinExistence type="predicted"/>
<evidence type="ECO:0000313" key="2">
    <source>
        <dbReference type="EMBL" id="CAG9530912.1"/>
    </source>
</evidence>
<evidence type="ECO:0000313" key="3">
    <source>
        <dbReference type="Proteomes" id="UP000746747"/>
    </source>
</evidence>
<evidence type="ECO:0000256" key="1">
    <source>
        <dbReference type="SAM" id="MobiDB-lite"/>
    </source>
</evidence>
<protein>
    <submittedName>
        <fullName evidence="2">Uncharacterized protein</fullName>
    </submittedName>
</protein>
<dbReference type="Proteomes" id="UP000746747">
    <property type="component" value="Unassembled WGS sequence"/>
</dbReference>
<feature type="region of interest" description="Disordered" evidence="1">
    <location>
        <begin position="27"/>
        <end position="93"/>
    </location>
</feature>
<accession>A0A8J2LVU2</accession>
<reference evidence="2" key="1">
    <citation type="submission" date="2021-09" db="EMBL/GenBank/DDBJ databases">
        <authorList>
            <consortium name="Pathogen Informatics"/>
        </authorList>
    </citation>
    <scope>NUCLEOTIDE SEQUENCE</scope>
</reference>
<dbReference type="EMBL" id="CAKAEH010000415">
    <property type="protein sequence ID" value="CAG9530912.1"/>
    <property type="molecule type" value="Genomic_DNA"/>
</dbReference>
<keyword evidence="3" id="KW-1185">Reference proteome</keyword>
<sequence>MKRRVEVIKIGFSYRTDLNRVVCQTTTNESNLPRSSNSDENVEDSLSSAVTVGVEGGVTDEEERGEGEKVEAGEWDNGEEDSCITNQDLTNFL</sequence>
<comment type="caution">
    <text evidence="2">The sequence shown here is derived from an EMBL/GenBank/DDBJ whole genome shotgun (WGS) entry which is preliminary data.</text>
</comment>
<feature type="compositionally biased region" description="Polar residues" evidence="1">
    <location>
        <begin position="83"/>
        <end position="93"/>
    </location>
</feature>
<feature type="compositionally biased region" description="Polar residues" evidence="1">
    <location>
        <begin position="27"/>
        <end position="49"/>
    </location>
</feature>
<organism evidence="2 3">
    <name type="scientific">Cercopithifilaria johnstoni</name>
    <dbReference type="NCBI Taxonomy" id="2874296"/>
    <lineage>
        <taxon>Eukaryota</taxon>
        <taxon>Metazoa</taxon>
        <taxon>Ecdysozoa</taxon>
        <taxon>Nematoda</taxon>
        <taxon>Chromadorea</taxon>
        <taxon>Rhabditida</taxon>
        <taxon>Spirurina</taxon>
        <taxon>Spiruromorpha</taxon>
        <taxon>Filarioidea</taxon>
        <taxon>Onchocercidae</taxon>
        <taxon>Cercopithifilaria</taxon>
    </lineage>
</organism>
<name>A0A8J2LVU2_9BILA</name>
<feature type="compositionally biased region" description="Acidic residues" evidence="1">
    <location>
        <begin position="73"/>
        <end position="82"/>
    </location>
</feature>